<keyword evidence="11" id="KW-1185">Reference proteome</keyword>
<evidence type="ECO:0000256" key="6">
    <source>
        <dbReference type="ARBA" id="ARBA00022737"/>
    </source>
</evidence>
<sequence length="802" mass="86227">MTLEETEADRLEAVERERREQELRRTVQAEPRHLDALIELGMLCFETGRRHEAVGFFEQAVALAPRDAILRCNLGNALAATGRPEAALLHFREAILGDPRLALAHYQYGNALRDLGRDPEAVAAYGLAIGLDPHLAAAERQLAQLLRRLGQVHEAAAAYRRALAIEPDRPVVHFNLGNLLREQGQLEEAAASYRAALRLRPGFAGAACNLGHVCLAQGRFAEAEALYKRALAADPKLVDAARSLTQALEQQGKLGPAISAGEKLVALVENDVPAWVRLGRLYQRHGKPIQALAALRRALALAPADLPALLASMPVLGALERPEEAIAAGRRALAIDPDSGAAASGLWMLLRRACRWREAEALAAKIAGLTDAALAGGSVPDQTPGAFLLASMDGPKLRRIAQAWSTTSLSFPGKPGAAALRRRPLDHKTDRPLRIGYLVEAGSSDLPLIADLCRRHDSSRIEPILFTHGDGAAASPALPEGSVDLSVLRPEIAAQRLADEAIDILVLSDATPGNAAMTIAARKPASLQVAWPGFPGTSGADFIDYVLADAIVAPPQQAGHWSEAICRLPEAHRPILLGEQPLGETPDREREGLPPDRLILAALHPPERIEPALFRLWTELLGALPNAMLWLSAAEPLMAVELRRQAAERGIEPQRLRFAAPRAPVARGPRLALADLVLDSFPANDASLTEEALAMAVPVVALRGRNFASSSSASLLAAAGASDLVAEDLEGYRRIALDLACDPSLRETVKGRLLQAQARAPLFDLARFGRHLEQAYGRMWRHYLAGRAPEAIEILPAVEVQA</sequence>
<feature type="repeat" description="TPR" evidence="8">
    <location>
        <begin position="102"/>
        <end position="135"/>
    </location>
</feature>
<dbReference type="SUPFAM" id="SSF48452">
    <property type="entry name" value="TPR-like"/>
    <property type="match status" value="2"/>
</dbReference>
<dbReference type="EC" id="2.4.1.255" evidence="3"/>
<evidence type="ECO:0000256" key="3">
    <source>
        <dbReference type="ARBA" id="ARBA00011970"/>
    </source>
</evidence>
<dbReference type="GO" id="GO:0097363">
    <property type="term" value="F:protein O-acetylglucosaminyltransferase activity"/>
    <property type="evidence" value="ECO:0007669"/>
    <property type="project" value="UniProtKB-EC"/>
</dbReference>
<feature type="repeat" description="TPR" evidence="8">
    <location>
        <begin position="34"/>
        <end position="67"/>
    </location>
</feature>
<dbReference type="EMBL" id="CP042906">
    <property type="protein sequence ID" value="QEX15853.1"/>
    <property type="molecule type" value="Genomic_DNA"/>
</dbReference>
<feature type="repeat" description="TPR" evidence="8">
    <location>
        <begin position="204"/>
        <end position="237"/>
    </location>
</feature>
<evidence type="ECO:0000256" key="2">
    <source>
        <dbReference type="ARBA" id="ARBA00005386"/>
    </source>
</evidence>
<feature type="domain" description="O-GlcNAc transferase C-terminal" evidence="9">
    <location>
        <begin position="588"/>
        <end position="769"/>
    </location>
</feature>
<dbReference type="Pfam" id="PF13432">
    <property type="entry name" value="TPR_16"/>
    <property type="match status" value="4"/>
</dbReference>
<dbReference type="InterPro" id="IPR013105">
    <property type="entry name" value="TPR_2"/>
</dbReference>
<dbReference type="SUPFAM" id="SSF53756">
    <property type="entry name" value="UDP-Glycosyltransferase/glycogen phosphorylase"/>
    <property type="match status" value="1"/>
</dbReference>
<dbReference type="KEGG" id="htq:FRZ44_11410"/>
<proteinExistence type="inferred from homology"/>
<accession>A0A5J6MEG4</accession>
<keyword evidence="7 8" id="KW-0802">TPR repeat</keyword>
<feature type="domain" description="O-GlcNAc transferase C-terminal" evidence="9">
    <location>
        <begin position="482"/>
        <end position="571"/>
    </location>
</feature>
<feature type="repeat" description="TPR" evidence="8">
    <location>
        <begin position="136"/>
        <end position="169"/>
    </location>
</feature>
<dbReference type="PROSITE" id="PS50005">
    <property type="entry name" value="TPR"/>
    <property type="match status" value="6"/>
</dbReference>
<evidence type="ECO:0000313" key="10">
    <source>
        <dbReference type="EMBL" id="QEX15853.1"/>
    </source>
</evidence>
<dbReference type="OrthoDB" id="465636at2"/>
<evidence type="ECO:0000256" key="8">
    <source>
        <dbReference type="PROSITE-ProRule" id="PRU00339"/>
    </source>
</evidence>
<dbReference type="PANTHER" id="PTHR44366:SF1">
    <property type="entry name" value="UDP-N-ACETYLGLUCOSAMINE--PEPTIDE N-ACETYLGLUCOSAMINYLTRANSFERASE 110 KDA SUBUNIT"/>
    <property type="match status" value="1"/>
</dbReference>
<dbReference type="SMART" id="SM00028">
    <property type="entry name" value="TPR"/>
    <property type="match status" value="8"/>
</dbReference>
<keyword evidence="4" id="KW-0328">Glycosyltransferase</keyword>
<reference evidence="10 11" key="1">
    <citation type="submission" date="2019-08" db="EMBL/GenBank/DDBJ databases">
        <title>Hyperibacter terrae gen. nov., sp. nov. and Hyperibacter viscosus sp. nov., two new members in the family Rhodospirillaceae isolated from the rhizosphere of Hypericum perforatum.</title>
        <authorList>
            <person name="Noviana Z."/>
        </authorList>
    </citation>
    <scope>NUCLEOTIDE SEQUENCE [LARGE SCALE GENOMIC DNA]</scope>
    <source>
        <strain evidence="10 11">R5913</strain>
    </source>
</reference>
<gene>
    <name evidence="10" type="ORF">FRZ44_11410</name>
</gene>
<dbReference type="Gene3D" id="1.25.40.10">
    <property type="entry name" value="Tetratricopeptide repeat domain"/>
    <property type="match status" value="6"/>
</dbReference>
<dbReference type="InterPro" id="IPR019734">
    <property type="entry name" value="TPR_rpt"/>
</dbReference>
<evidence type="ECO:0000256" key="5">
    <source>
        <dbReference type="ARBA" id="ARBA00022679"/>
    </source>
</evidence>
<evidence type="ECO:0000256" key="7">
    <source>
        <dbReference type="ARBA" id="ARBA00022803"/>
    </source>
</evidence>
<dbReference type="PANTHER" id="PTHR44366">
    <property type="entry name" value="UDP-N-ACETYLGLUCOSAMINE--PEPTIDE N-ACETYLGLUCOSAMINYLTRANSFERASE 110 KDA SUBUNIT"/>
    <property type="match status" value="1"/>
</dbReference>
<evidence type="ECO:0000256" key="4">
    <source>
        <dbReference type="ARBA" id="ARBA00022676"/>
    </source>
</evidence>
<evidence type="ECO:0000256" key="1">
    <source>
        <dbReference type="ARBA" id="ARBA00004922"/>
    </source>
</evidence>
<dbReference type="InterPro" id="IPR011990">
    <property type="entry name" value="TPR-like_helical_dom_sf"/>
</dbReference>
<dbReference type="Gene3D" id="3.40.50.2000">
    <property type="entry name" value="Glycogen Phosphorylase B"/>
    <property type="match status" value="1"/>
</dbReference>
<dbReference type="InterPro" id="IPR029489">
    <property type="entry name" value="OGT/SEC/SPY_C"/>
</dbReference>
<feature type="repeat" description="TPR" evidence="8">
    <location>
        <begin position="170"/>
        <end position="203"/>
    </location>
</feature>
<dbReference type="Pfam" id="PF07719">
    <property type="entry name" value="TPR_2"/>
    <property type="match status" value="1"/>
</dbReference>
<dbReference type="GO" id="GO:0006493">
    <property type="term" value="P:protein O-linked glycosylation"/>
    <property type="evidence" value="ECO:0007669"/>
    <property type="project" value="InterPro"/>
</dbReference>
<keyword evidence="6" id="KW-0677">Repeat</keyword>
<comment type="similarity">
    <text evidence="2">Belongs to the glycosyltransferase 41 family. O-GlcNAc transferase subfamily.</text>
</comment>
<evidence type="ECO:0000313" key="11">
    <source>
        <dbReference type="Proteomes" id="UP000326202"/>
    </source>
</evidence>
<feature type="repeat" description="TPR" evidence="8">
    <location>
        <begin position="272"/>
        <end position="305"/>
    </location>
</feature>
<keyword evidence="5" id="KW-0808">Transferase</keyword>
<comment type="pathway">
    <text evidence="1">Protein modification; protein glycosylation.</text>
</comment>
<evidence type="ECO:0000259" key="9">
    <source>
        <dbReference type="Pfam" id="PF13844"/>
    </source>
</evidence>
<dbReference type="AlphaFoldDB" id="A0A5J6MEG4"/>
<dbReference type="Gene3D" id="3.40.50.11380">
    <property type="match status" value="1"/>
</dbReference>
<organism evidence="10 11">
    <name type="scientific">Hypericibacter terrae</name>
    <dbReference type="NCBI Taxonomy" id="2602015"/>
    <lineage>
        <taxon>Bacteria</taxon>
        <taxon>Pseudomonadati</taxon>
        <taxon>Pseudomonadota</taxon>
        <taxon>Alphaproteobacteria</taxon>
        <taxon>Rhodospirillales</taxon>
        <taxon>Dongiaceae</taxon>
        <taxon>Hypericibacter</taxon>
    </lineage>
</organism>
<name>A0A5J6MEG4_9PROT</name>
<protein>
    <recommendedName>
        <fullName evidence="3">protein O-GlcNAc transferase</fullName>
        <ecNumber evidence="3">2.4.1.255</ecNumber>
    </recommendedName>
</protein>
<dbReference type="RefSeq" id="WP_151176274.1">
    <property type="nucleotide sequence ID" value="NZ_CP042906.1"/>
</dbReference>
<dbReference type="Pfam" id="PF13844">
    <property type="entry name" value="Glyco_transf_41"/>
    <property type="match status" value="2"/>
</dbReference>
<dbReference type="InterPro" id="IPR037919">
    <property type="entry name" value="OGT"/>
</dbReference>
<dbReference type="PROSITE" id="PS50293">
    <property type="entry name" value="TPR_REGION"/>
    <property type="match status" value="1"/>
</dbReference>
<dbReference type="Proteomes" id="UP000326202">
    <property type="component" value="Chromosome"/>
</dbReference>